<accession>A0A9R0X2V8</accession>
<protein>
    <submittedName>
        <fullName evidence="2">Uncharacterized protein</fullName>
    </submittedName>
</protein>
<organism evidence="2 3">
    <name type="scientific">Triticum turgidum subsp. durum</name>
    <name type="common">Durum wheat</name>
    <name type="synonym">Triticum durum</name>
    <dbReference type="NCBI Taxonomy" id="4567"/>
    <lineage>
        <taxon>Eukaryota</taxon>
        <taxon>Viridiplantae</taxon>
        <taxon>Streptophyta</taxon>
        <taxon>Embryophyta</taxon>
        <taxon>Tracheophyta</taxon>
        <taxon>Spermatophyta</taxon>
        <taxon>Magnoliopsida</taxon>
        <taxon>Liliopsida</taxon>
        <taxon>Poales</taxon>
        <taxon>Poaceae</taxon>
        <taxon>BOP clade</taxon>
        <taxon>Pooideae</taxon>
        <taxon>Triticodae</taxon>
        <taxon>Triticeae</taxon>
        <taxon>Triticinae</taxon>
        <taxon>Triticum</taxon>
    </lineage>
</organism>
<feature type="compositionally biased region" description="Low complexity" evidence="1">
    <location>
        <begin position="84"/>
        <end position="98"/>
    </location>
</feature>
<reference evidence="2 3" key="1">
    <citation type="submission" date="2017-09" db="EMBL/GenBank/DDBJ databases">
        <authorList>
            <consortium name="International Durum Wheat Genome Sequencing Consortium (IDWGSC)"/>
            <person name="Milanesi L."/>
        </authorList>
    </citation>
    <scope>NUCLEOTIDE SEQUENCE [LARGE SCALE GENOMIC DNA]</scope>
    <source>
        <strain evidence="3">cv. Svevo</strain>
    </source>
</reference>
<dbReference type="EMBL" id="LT934120">
    <property type="protein sequence ID" value="VAI29041.1"/>
    <property type="molecule type" value="Genomic_DNA"/>
</dbReference>
<evidence type="ECO:0000313" key="3">
    <source>
        <dbReference type="Proteomes" id="UP000324705"/>
    </source>
</evidence>
<gene>
    <name evidence="2" type="ORF">TRITD_5Bv1G059000</name>
</gene>
<sequence length="108" mass="11728">MATNIEDVPSVELMTELLRRAKCSSKPDKRIILVGKTLALLFFPNPHLLLHQKIPTARPRLRSRQGDCRRSNPSPCVLRRRRGLSSSQRLVGSVARSSAGGGGAGPCG</sequence>
<feature type="region of interest" description="Disordered" evidence="1">
    <location>
        <begin position="59"/>
        <end position="108"/>
    </location>
</feature>
<dbReference type="Gramene" id="TRITD5Bv1G059000.1">
    <property type="protein sequence ID" value="TRITD5Bv1G059000.1"/>
    <property type="gene ID" value="TRITD5Bv1G059000"/>
</dbReference>
<keyword evidence="3" id="KW-1185">Reference proteome</keyword>
<dbReference type="AlphaFoldDB" id="A0A9R0X2V8"/>
<proteinExistence type="predicted"/>
<evidence type="ECO:0000256" key="1">
    <source>
        <dbReference type="SAM" id="MobiDB-lite"/>
    </source>
</evidence>
<feature type="compositionally biased region" description="Gly residues" evidence="1">
    <location>
        <begin position="99"/>
        <end position="108"/>
    </location>
</feature>
<evidence type="ECO:0000313" key="2">
    <source>
        <dbReference type="EMBL" id="VAI29041.1"/>
    </source>
</evidence>
<dbReference type="Proteomes" id="UP000324705">
    <property type="component" value="Chromosome 5B"/>
</dbReference>
<name>A0A9R0X2V8_TRITD</name>